<accession>E4SA89</accession>
<dbReference type="EMBL" id="CP002326">
    <property type="protein sequence ID" value="ADQ40166.1"/>
    <property type="molecule type" value="Genomic_DNA"/>
</dbReference>
<dbReference type="InterPro" id="IPR048067">
    <property type="entry name" value="BREX_3_BrxF"/>
</dbReference>
<dbReference type="eggNOG" id="COG0470">
    <property type="taxonomic scope" value="Bacteria"/>
</dbReference>
<reference key="1">
    <citation type="submission" date="2010-11" db="EMBL/GenBank/DDBJ databases">
        <title>Complete sequence of chromosome of Caldicellulosiruptor kristjanssonii 177R1B.</title>
        <authorList>
            <consortium name="US DOE Joint Genome Institute"/>
            <person name="Lucas S."/>
            <person name="Copeland A."/>
            <person name="Lapidus A."/>
            <person name="Cheng J.-F."/>
            <person name="Bruce D."/>
            <person name="Goodwin L."/>
            <person name="Pitluck S."/>
            <person name="Davenport K."/>
            <person name="Detter J.C."/>
            <person name="Han C."/>
            <person name="Tapia R."/>
            <person name="Land M."/>
            <person name="Hauser L."/>
            <person name="Jeffries C."/>
            <person name="Kyrpides N."/>
            <person name="Ivanova N."/>
            <person name="Mikhailova N."/>
            <person name="Blumer-Schuette S.E."/>
            <person name="Kelly R.M."/>
            <person name="Woyke T."/>
        </authorList>
    </citation>
    <scope>NUCLEOTIDE SEQUENCE</scope>
    <source>
        <strain>177R1B</strain>
    </source>
</reference>
<name>E4SA89_CALA7</name>
<protein>
    <submittedName>
        <fullName evidence="1">Uncharacterized protein</fullName>
    </submittedName>
</protein>
<dbReference type="HOGENOM" id="CLU_122351_0_0_9"/>
<keyword evidence="2" id="KW-1185">Reference proteome</keyword>
<dbReference type="STRING" id="632335.Calkr_0622"/>
<dbReference type="NCBIfam" id="NF033453">
    <property type="entry name" value="BREX_3_BrxF"/>
    <property type="match status" value="1"/>
</dbReference>
<dbReference type="AlphaFoldDB" id="E4SA89"/>
<dbReference type="Proteomes" id="UP000009256">
    <property type="component" value="Chromosome"/>
</dbReference>
<dbReference type="OrthoDB" id="7503064at2"/>
<organism evidence="1 2">
    <name type="scientific">Caldicellulosiruptor acetigenus (strain ATCC 700853 / DSM 12137 / I77R1B)</name>
    <name type="common">Caldicellulosiruptor kristjanssonii</name>
    <dbReference type="NCBI Taxonomy" id="632335"/>
    <lineage>
        <taxon>Bacteria</taxon>
        <taxon>Bacillati</taxon>
        <taxon>Bacillota</taxon>
        <taxon>Bacillota incertae sedis</taxon>
        <taxon>Caldicellulosiruptorales</taxon>
        <taxon>Caldicellulosiruptoraceae</taxon>
        <taxon>Caldicellulosiruptor</taxon>
    </lineage>
</organism>
<dbReference type="KEGG" id="cki:Calkr_0622"/>
<proteinExistence type="predicted"/>
<reference evidence="1 2" key="2">
    <citation type="journal article" date="2011" name="J. Bacteriol.">
        <title>Complete genome sequences for the anaerobic, extremely thermophilic plant biomass-degrading bacteria Caldicellulosiruptor hydrothermalis, Caldicellulosiruptor kristjanssonii, Caldicellulosiruptor kronotskyensis, Caldicellulosiruptor owensenis, and Caldicellulosiruptor lactoaceticus.</title>
        <authorList>
            <person name="Blumer-Schuette S.E."/>
            <person name="Ozdemir I."/>
            <person name="Mistry D."/>
            <person name="Lucas S."/>
            <person name="Lapidus A."/>
            <person name="Cheng J.F."/>
            <person name="Goodwin L.A."/>
            <person name="Pitluck S."/>
            <person name="Land M.L."/>
            <person name="Hauser L.J."/>
            <person name="Woyke T."/>
            <person name="Mikhailova N."/>
            <person name="Pati A."/>
            <person name="Kyrpides N.C."/>
            <person name="Ivanova N."/>
            <person name="Detter J.C."/>
            <person name="Walston-Davenport K."/>
            <person name="Han S."/>
            <person name="Adams M.W."/>
            <person name="Kelly R.M."/>
        </authorList>
    </citation>
    <scope>NUCLEOTIDE SEQUENCE [LARGE SCALE GENOMIC DNA]</scope>
    <source>
        <strain evidence="2">ATCC 700853 / DSM 12137 / I77R1B</strain>
    </source>
</reference>
<sequence>MLSKWESILGELDKYYYKLALIISEDTYQTSKILKELSTTFGIRYINLNLELANYLVEIPFSERWLHVNRALDEIILKNKEQCLIIDNTDILFEEHLKIDPVGVLKNASKYKKLIASLRARIENNYIIYANPQAKEYKKYKIDNLGCYVVNLEE</sequence>
<evidence type="ECO:0000313" key="1">
    <source>
        <dbReference type="EMBL" id="ADQ40166.1"/>
    </source>
</evidence>
<evidence type="ECO:0000313" key="2">
    <source>
        <dbReference type="Proteomes" id="UP000009256"/>
    </source>
</evidence>
<gene>
    <name evidence="1" type="ordered locus">Calkr_0622</name>
</gene>